<feature type="non-terminal residue" evidence="2">
    <location>
        <position position="1"/>
    </location>
</feature>
<evidence type="ECO:0000313" key="2">
    <source>
        <dbReference type="EMBL" id="GAV58314.1"/>
    </source>
</evidence>
<dbReference type="SUPFAM" id="SSF52087">
    <property type="entry name" value="CRAL/TRIO domain"/>
    <property type="match status" value="1"/>
</dbReference>
<keyword evidence="3" id="KW-1185">Reference proteome</keyword>
<feature type="domain" description="CRAL-TRIO" evidence="1">
    <location>
        <begin position="163"/>
        <end position="314"/>
    </location>
</feature>
<organism evidence="2 3">
    <name type="scientific">Cephalotus follicularis</name>
    <name type="common">Albany pitcher plant</name>
    <dbReference type="NCBI Taxonomy" id="3775"/>
    <lineage>
        <taxon>Eukaryota</taxon>
        <taxon>Viridiplantae</taxon>
        <taxon>Streptophyta</taxon>
        <taxon>Embryophyta</taxon>
        <taxon>Tracheophyta</taxon>
        <taxon>Spermatophyta</taxon>
        <taxon>Magnoliopsida</taxon>
        <taxon>eudicotyledons</taxon>
        <taxon>Gunneridae</taxon>
        <taxon>Pentapetalae</taxon>
        <taxon>rosids</taxon>
        <taxon>fabids</taxon>
        <taxon>Oxalidales</taxon>
        <taxon>Cephalotaceae</taxon>
        <taxon>Cephalotus</taxon>
    </lineage>
</organism>
<dbReference type="PANTHER" id="PTHR47556:SF1">
    <property type="entry name" value="SEC14P-LIKE PHOSPHATIDYLINOSITOL TRANSFER FAMILY PROTEIN"/>
    <property type="match status" value="1"/>
</dbReference>
<evidence type="ECO:0000259" key="1">
    <source>
        <dbReference type="PROSITE" id="PS50191"/>
    </source>
</evidence>
<proteinExistence type="predicted"/>
<dbReference type="InterPro" id="IPR036865">
    <property type="entry name" value="CRAL-TRIO_dom_sf"/>
</dbReference>
<evidence type="ECO:0000313" key="3">
    <source>
        <dbReference type="Proteomes" id="UP000187406"/>
    </source>
</evidence>
<dbReference type="SMART" id="SM00516">
    <property type="entry name" value="SEC14"/>
    <property type="match status" value="1"/>
</dbReference>
<dbReference type="AlphaFoldDB" id="A0A1Q3ARL6"/>
<gene>
    <name evidence="2" type="ORF">CFOL_v3_01848</name>
</gene>
<dbReference type="PROSITE" id="PS50191">
    <property type="entry name" value="CRAL_TRIO"/>
    <property type="match status" value="1"/>
</dbReference>
<dbReference type="InParanoid" id="A0A1Q3ARL6"/>
<dbReference type="InterPro" id="IPR036273">
    <property type="entry name" value="CRAL/TRIO_N_dom_sf"/>
</dbReference>
<dbReference type="Proteomes" id="UP000187406">
    <property type="component" value="Unassembled WGS sequence"/>
</dbReference>
<dbReference type="Gene3D" id="3.40.525.10">
    <property type="entry name" value="CRAL-TRIO lipid binding domain"/>
    <property type="match status" value="1"/>
</dbReference>
<dbReference type="InterPro" id="IPR001251">
    <property type="entry name" value="CRAL-TRIO_dom"/>
</dbReference>
<dbReference type="CDD" id="cd00170">
    <property type="entry name" value="SEC14"/>
    <property type="match status" value="1"/>
</dbReference>
<dbReference type="OrthoDB" id="75724at2759"/>
<dbReference type="EMBL" id="BDDD01000065">
    <property type="protein sequence ID" value="GAV58314.1"/>
    <property type="molecule type" value="Genomic_DNA"/>
</dbReference>
<dbReference type="STRING" id="3775.A0A1Q3ARL6"/>
<reference evidence="3" key="1">
    <citation type="submission" date="2016-04" db="EMBL/GenBank/DDBJ databases">
        <title>Cephalotus genome sequencing.</title>
        <authorList>
            <person name="Fukushima K."/>
            <person name="Hasebe M."/>
            <person name="Fang X."/>
        </authorList>
    </citation>
    <scope>NUCLEOTIDE SEQUENCE [LARGE SCALE GENOMIC DNA]</scope>
    <source>
        <strain evidence="3">cv. St1</strain>
    </source>
</reference>
<dbReference type="FunCoup" id="A0A1Q3ARL6">
    <property type="interactions" value="137"/>
</dbReference>
<accession>A0A1Q3ARL6</accession>
<sequence length="314" mass="36347">PIISTSGSNSDSVSHVETTSVFYSVVFTDFSRKTNKPTSDNSIVTLRKPTESAEMALRTFHARMLSFNIPILLTNKPMRNCKFSVKNCMVNRNESRKLVLEVKEKLERDHFSLPVGKNGRDDEGMIFWFLEDRKFSVDDAIAKLIKAIKWRQEFRVSELSEESVKGIAETGKAYVHDFLDVNDRPVLIVVACKHFPVLHDPLENEKLCVFLIEKALRKLPSGKREILGIIDLRGFRTENADMKFLRFMFDVLYYYYPKRVGLVLFVEAPFIFKPIWQLTKPLLKSYASMARFCSVETVRKEYFTEATLPVSFRD</sequence>
<protein>
    <submittedName>
        <fullName evidence="2">CRAL_TRIO domain-containing protein</fullName>
    </submittedName>
</protein>
<comment type="caution">
    <text evidence="2">The sequence shown here is derived from an EMBL/GenBank/DDBJ whole genome shotgun (WGS) entry which is preliminary data.</text>
</comment>
<dbReference type="PANTHER" id="PTHR47556">
    <property type="entry name" value="SEC14P-LIKE PHOSPHATIDYLINOSITOL TRANSFER FAMILY PROTEIN"/>
    <property type="match status" value="1"/>
</dbReference>
<dbReference type="SUPFAM" id="SSF46938">
    <property type="entry name" value="CRAL/TRIO N-terminal domain"/>
    <property type="match status" value="1"/>
</dbReference>
<dbReference type="Pfam" id="PF00650">
    <property type="entry name" value="CRAL_TRIO"/>
    <property type="match status" value="1"/>
</dbReference>
<name>A0A1Q3ARL6_CEPFO</name>